<dbReference type="Gene3D" id="1.10.10.10">
    <property type="entry name" value="Winged helix-like DNA-binding domain superfamily/Winged helix DNA-binding domain"/>
    <property type="match status" value="1"/>
</dbReference>
<dbReference type="Proteomes" id="UP000218069">
    <property type="component" value="Unassembled WGS sequence"/>
</dbReference>
<dbReference type="InterPro" id="IPR036390">
    <property type="entry name" value="WH_DNA-bd_sf"/>
</dbReference>
<gene>
    <name evidence="1" type="ORF">SAMN06295945_1102</name>
</gene>
<evidence type="ECO:0008006" key="3">
    <source>
        <dbReference type="Google" id="ProtNLM"/>
    </source>
</evidence>
<dbReference type="RefSeq" id="WP_096673149.1">
    <property type="nucleotide sequence ID" value="NZ_OANS01000003.1"/>
</dbReference>
<proteinExistence type="predicted"/>
<protein>
    <recommendedName>
        <fullName evidence="3">Winged helix DNA-binding domain-containing protein</fullName>
    </recommendedName>
</protein>
<evidence type="ECO:0000313" key="1">
    <source>
        <dbReference type="EMBL" id="SNX28755.1"/>
    </source>
</evidence>
<reference evidence="2" key="1">
    <citation type="submission" date="2017-08" db="EMBL/GenBank/DDBJ databases">
        <authorList>
            <person name="Varghese N."/>
            <person name="Submissions S."/>
        </authorList>
    </citation>
    <scope>NUCLEOTIDE SEQUENCE [LARGE SCALE GENOMIC DNA]</scope>
    <source>
        <strain evidence="2">AP-Melu-1000-B4</strain>
    </source>
</reference>
<dbReference type="OrthoDB" id="9135172at2"/>
<dbReference type="AlphaFoldDB" id="A0A240DZY8"/>
<dbReference type="SUPFAM" id="SSF46785">
    <property type="entry name" value="Winged helix' DNA-binding domain"/>
    <property type="match status" value="1"/>
</dbReference>
<keyword evidence="2" id="KW-1185">Reference proteome</keyword>
<accession>A0A240DZY8</accession>
<dbReference type="EMBL" id="OANS01000003">
    <property type="protein sequence ID" value="SNX28755.1"/>
    <property type="molecule type" value="Genomic_DNA"/>
</dbReference>
<organism evidence="1 2">
    <name type="scientific">Polynucleobacter meluiroseus</name>
    <dbReference type="NCBI Taxonomy" id="1938814"/>
    <lineage>
        <taxon>Bacteria</taxon>
        <taxon>Pseudomonadati</taxon>
        <taxon>Pseudomonadota</taxon>
        <taxon>Betaproteobacteria</taxon>
        <taxon>Burkholderiales</taxon>
        <taxon>Burkholderiaceae</taxon>
        <taxon>Polynucleobacter</taxon>
    </lineage>
</organism>
<evidence type="ECO:0000313" key="2">
    <source>
        <dbReference type="Proteomes" id="UP000218069"/>
    </source>
</evidence>
<name>A0A240DZY8_9BURK</name>
<dbReference type="InterPro" id="IPR036388">
    <property type="entry name" value="WH-like_DNA-bd_sf"/>
</dbReference>
<sequence length="129" mass="14509">MEIKQQQSVVATLALIRKQSAAHLPIGHSFIPYDILVTVVDSFTSEKELTVKALFATLPYSDMGLRYHFRKLVDTGWIELHAVNGDARVKQVKPTDKLSKHFELLSNSLTPLLNIPSFQHDTKITSPQP</sequence>